<feature type="transmembrane region" description="Helical" evidence="1">
    <location>
        <begin position="82"/>
        <end position="105"/>
    </location>
</feature>
<protein>
    <recommendedName>
        <fullName evidence="4">ABC transporter</fullName>
    </recommendedName>
</protein>
<evidence type="ECO:0000313" key="3">
    <source>
        <dbReference type="Proteomes" id="UP000292003"/>
    </source>
</evidence>
<evidence type="ECO:0000313" key="2">
    <source>
        <dbReference type="EMBL" id="RZQ64972.1"/>
    </source>
</evidence>
<sequence length="212" mass="21878">MIRYQLALLAHSQRYLPPLLIQLAVFGILYGDANAQPLPEFTVSAGALTVVACWLTIALVDAEDPVQRLVTLSHAGRRRWTLVTAVVLAVLVCAGCLTAVSLAWSALSHGGLAAGDLGLGVLAHLACAAAGIAVGLPCSKLVTARIGWTVVLAFLGLTALILVRWIPVINPMLRALAGRPNATAAVLVSTAAAVVLLLLSGAVTALVATRRS</sequence>
<feature type="transmembrane region" description="Helical" evidence="1">
    <location>
        <begin position="117"/>
        <end position="136"/>
    </location>
</feature>
<dbReference type="AlphaFoldDB" id="A0A4Q7JD31"/>
<evidence type="ECO:0000256" key="1">
    <source>
        <dbReference type="SAM" id="Phobius"/>
    </source>
</evidence>
<keyword evidence="1" id="KW-0812">Transmembrane</keyword>
<evidence type="ECO:0008006" key="4">
    <source>
        <dbReference type="Google" id="ProtNLM"/>
    </source>
</evidence>
<accession>A0A4Q7JD31</accession>
<dbReference type="EMBL" id="SFCC01000002">
    <property type="protein sequence ID" value="RZQ64972.1"/>
    <property type="molecule type" value="Genomic_DNA"/>
</dbReference>
<gene>
    <name evidence="2" type="ORF">EWH70_03410</name>
</gene>
<keyword evidence="3" id="KW-1185">Reference proteome</keyword>
<keyword evidence="1" id="KW-0472">Membrane</keyword>
<keyword evidence="1" id="KW-1133">Transmembrane helix</keyword>
<comment type="caution">
    <text evidence="2">The sequence shown here is derived from an EMBL/GenBank/DDBJ whole genome shotgun (WGS) entry which is preliminary data.</text>
</comment>
<feature type="transmembrane region" description="Helical" evidence="1">
    <location>
        <begin position="45"/>
        <end position="62"/>
    </location>
</feature>
<organism evidence="2 3">
    <name type="scientific">Amycolatopsis suaedae</name>
    <dbReference type="NCBI Taxonomy" id="2510978"/>
    <lineage>
        <taxon>Bacteria</taxon>
        <taxon>Bacillati</taxon>
        <taxon>Actinomycetota</taxon>
        <taxon>Actinomycetes</taxon>
        <taxon>Pseudonocardiales</taxon>
        <taxon>Pseudonocardiaceae</taxon>
        <taxon>Amycolatopsis</taxon>
    </lineage>
</organism>
<dbReference type="RefSeq" id="WP_130473759.1">
    <property type="nucleotide sequence ID" value="NZ_SFCC01000002.1"/>
</dbReference>
<dbReference type="Proteomes" id="UP000292003">
    <property type="component" value="Unassembled WGS sequence"/>
</dbReference>
<feature type="transmembrane region" description="Helical" evidence="1">
    <location>
        <begin position="186"/>
        <end position="208"/>
    </location>
</feature>
<dbReference type="OrthoDB" id="4337269at2"/>
<name>A0A4Q7JD31_9PSEU</name>
<proteinExistence type="predicted"/>
<reference evidence="2 3" key="1">
    <citation type="submission" date="2019-02" db="EMBL/GenBank/DDBJ databases">
        <title>Draft genome sequence of Amycolatopsis sp. 8-3EHSu isolated from roots of Suaeda maritima.</title>
        <authorList>
            <person name="Duangmal K."/>
            <person name="Chantavorakit T."/>
        </authorList>
    </citation>
    <scope>NUCLEOTIDE SEQUENCE [LARGE SCALE GENOMIC DNA]</scope>
    <source>
        <strain evidence="2 3">8-3EHSu</strain>
    </source>
</reference>
<feature type="transmembrane region" description="Helical" evidence="1">
    <location>
        <begin position="148"/>
        <end position="166"/>
    </location>
</feature>